<reference evidence="2 3" key="1">
    <citation type="submission" date="2018-06" db="EMBL/GenBank/DDBJ databases">
        <title>Complete Genomes of Monosporascus.</title>
        <authorList>
            <person name="Robinson A.J."/>
            <person name="Natvig D.O."/>
        </authorList>
    </citation>
    <scope>NUCLEOTIDE SEQUENCE [LARGE SCALE GENOMIC DNA]</scope>
    <source>
        <strain evidence="2 3">CBS 609.92</strain>
    </source>
</reference>
<protein>
    <submittedName>
        <fullName evidence="2">Uncharacterized protein</fullName>
    </submittedName>
</protein>
<evidence type="ECO:0000256" key="1">
    <source>
        <dbReference type="SAM" id="MobiDB-lite"/>
    </source>
</evidence>
<evidence type="ECO:0000313" key="2">
    <source>
        <dbReference type="EMBL" id="RYO87556.1"/>
    </source>
</evidence>
<sequence>MSTLKDTESSVPESEDLTGGQPEGENSGVKELAGKAGVDRGLLTPKNTPDPESEVQGSAQESEAQLLAESNEPAELPQACREKKGTEEASREVHSTGSTGESAHSLLRHNQTWPAETVKLGPGNYVIPGHVTSAQQGSTEHKQSMLGNRSARLY</sequence>
<evidence type="ECO:0000313" key="3">
    <source>
        <dbReference type="Proteomes" id="UP000294003"/>
    </source>
</evidence>
<comment type="caution">
    <text evidence="2">The sequence shown here is derived from an EMBL/GenBank/DDBJ whole genome shotgun (WGS) entry which is preliminary data.</text>
</comment>
<feature type="region of interest" description="Disordered" evidence="1">
    <location>
        <begin position="129"/>
        <end position="154"/>
    </location>
</feature>
<feature type="region of interest" description="Disordered" evidence="1">
    <location>
        <begin position="1"/>
        <end position="109"/>
    </location>
</feature>
<feature type="compositionally biased region" description="Basic and acidic residues" evidence="1">
    <location>
        <begin position="80"/>
        <end position="94"/>
    </location>
</feature>
<keyword evidence="3" id="KW-1185">Reference proteome</keyword>
<feature type="compositionally biased region" description="Polar residues" evidence="1">
    <location>
        <begin position="95"/>
        <end position="109"/>
    </location>
</feature>
<dbReference type="EMBL" id="QJNS01000099">
    <property type="protein sequence ID" value="RYO87556.1"/>
    <property type="molecule type" value="Genomic_DNA"/>
</dbReference>
<organism evidence="2 3">
    <name type="scientific">Monosporascus cannonballus</name>
    <dbReference type="NCBI Taxonomy" id="155416"/>
    <lineage>
        <taxon>Eukaryota</taxon>
        <taxon>Fungi</taxon>
        <taxon>Dikarya</taxon>
        <taxon>Ascomycota</taxon>
        <taxon>Pezizomycotina</taxon>
        <taxon>Sordariomycetes</taxon>
        <taxon>Xylariomycetidae</taxon>
        <taxon>Xylariales</taxon>
        <taxon>Xylariales incertae sedis</taxon>
        <taxon>Monosporascus</taxon>
    </lineage>
</organism>
<gene>
    <name evidence="2" type="ORF">DL762_004202</name>
</gene>
<accession>A0ABY0H8E4</accession>
<name>A0ABY0H8E4_9PEZI</name>
<proteinExistence type="predicted"/>
<dbReference type="Proteomes" id="UP000294003">
    <property type="component" value="Unassembled WGS sequence"/>
</dbReference>